<feature type="signal peptide" evidence="2">
    <location>
        <begin position="1"/>
        <end position="30"/>
    </location>
</feature>
<dbReference type="AlphaFoldDB" id="F5Y2C3"/>
<name>F5Y2C3_RAMTT</name>
<keyword evidence="4" id="KW-1185">Reference proteome</keyword>
<evidence type="ECO:0000256" key="2">
    <source>
        <dbReference type="SAM" id="SignalP"/>
    </source>
</evidence>
<organism evidence="3 4">
    <name type="scientific">Ramlibacter tataouinensis (strain ATCC BAA-407 / DSM 14655 / LMG 21543 / TTB310)</name>
    <dbReference type="NCBI Taxonomy" id="365046"/>
    <lineage>
        <taxon>Bacteria</taxon>
        <taxon>Pseudomonadati</taxon>
        <taxon>Pseudomonadota</taxon>
        <taxon>Betaproteobacteria</taxon>
        <taxon>Burkholderiales</taxon>
        <taxon>Comamonadaceae</taxon>
        <taxon>Ramlibacter</taxon>
    </lineage>
</organism>
<reference evidence="3 4" key="2">
    <citation type="journal article" date="2011" name="PLoS ONE">
        <title>The Cyst-Dividing Bacterium Ramlibacter tataouinensis TTB310 Genome Reveals a Well-Stocked Toolbox for Adaptation to a Desert Environment.</title>
        <authorList>
            <person name="De Luca G."/>
            <person name="Barakat M."/>
            <person name="Ortet P."/>
            <person name="Fochesato S."/>
            <person name="Jourlin-Castelli C."/>
            <person name="Ansaldi M."/>
            <person name="Py B."/>
            <person name="Fichant G."/>
            <person name="Coutinho P.M."/>
            <person name="Voulhoux R."/>
            <person name="Bastien O."/>
            <person name="Marechal E."/>
            <person name="Henrissat B."/>
            <person name="Quentin Y."/>
            <person name="Noirot P."/>
            <person name="Filloux A."/>
            <person name="Mejean V."/>
            <person name="Dubow M.S."/>
            <person name="Barras F."/>
            <person name="Barbe V."/>
            <person name="Weissenbach J."/>
            <person name="Mihalcescu I."/>
            <person name="Vermeglio A."/>
            <person name="Achouak W."/>
            <person name="Heulin T."/>
        </authorList>
    </citation>
    <scope>NUCLEOTIDE SEQUENCE [LARGE SCALE GENOMIC DNA]</scope>
    <source>
        <strain evidence="4">ATCC BAA-407 / DSM 14655 / LMG 21543 / TTB310</strain>
    </source>
</reference>
<reference evidence="4" key="1">
    <citation type="submission" date="2006-01" db="EMBL/GenBank/DDBJ databases">
        <title>Genome of the cyst-dividing bacterium Ramlibacter tataouinensis.</title>
        <authorList>
            <person name="Barakat M."/>
            <person name="Ortet P."/>
            <person name="De Luca G."/>
            <person name="Jourlin-Castelli C."/>
            <person name="Ansaldi M."/>
            <person name="Py B."/>
            <person name="Fichant G."/>
            <person name="Coutinho P."/>
            <person name="Voulhoux R."/>
            <person name="Bastien O."/>
            <person name="Roy S."/>
            <person name="Marechal E."/>
            <person name="Henrissat B."/>
            <person name="Quentin Y."/>
            <person name="Noirot P."/>
            <person name="Filloux A."/>
            <person name="Mejean V."/>
            <person name="DuBow M."/>
            <person name="Barras F."/>
            <person name="Heulin T."/>
        </authorList>
    </citation>
    <scope>NUCLEOTIDE SEQUENCE [LARGE SCALE GENOMIC DNA]</scope>
    <source>
        <strain evidence="4">ATCC BAA-407 / DSM 14655 / LMG 21543 / TTB310</strain>
    </source>
</reference>
<dbReference type="RefSeq" id="WP_013899330.1">
    <property type="nucleotide sequence ID" value="NC_015677.1"/>
</dbReference>
<evidence type="ECO:0000313" key="3">
    <source>
        <dbReference type="EMBL" id="AEG91097.1"/>
    </source>
</evidence>
<dbReference type="STRING" id="365046.Rta_00370"/>
<dbReference type="KEGG" id="rta:Rta_00370"/>
<feature type="chain" id="PRO_5003329278" evidence="2">
    <location>
        <begin position="31"/>
        <end position="179"/>
    </location>
</feature>
<feature type="compositionally biased region" description="Basic and acidic residues" evidence="1">
    <location>
        <begin position="105"/>
        <end position="135"/>
    </location>
</feature>
<proteinExistence type="predicted"/>
<evidence type="ECO:0000256" key="1">
    <source>
        <dbReference type="SAM" id="MobiDB-lite"/>
    </source>
</evidence>
<dbReference type="EMBL" id="CP000245">
    <property type="protein sequence ID" value="AEG91097.1"/>
    <property type="molecule type" value="Genomic_DNA"/>
</dbReference>
<feature type="compositionally biased region" description="Low complexity" evidence="1">
    <location>
        <begin position="47"/>
        <end position="58"/>
    </location>
</feature>
<gene>
    <name evidence="3" type="ordered locus">Rta_00370</name>
</gene>
<evidence type="ECO:0000313" key="4">
    <source>
        <dbReference type="Proteomes" id="UP000008385"/>
    </source>
</evidence>
<feature type="region of interest" description="Disordered" evidence="1">
    <location>
        <begin position="47"/>
        <end position="179"/>
    </location>
</feature>
<keyword evidence="2" id="KW-0732">Signal</keyword>
<feature type="compositionally biased region" description="Basic and acidic residues" evidence="1">
    <location>
        <begin position="155"/>
        <end position="172"/>
    </location>
</feature>
<sequence length="179" mass="18481">MMKTQHMRRHWIAVSAIAALGLLTLSEASGQSTGAQAVFEGRPAMAGAQAGTGAMAGPPQGGVGVQGSDASGLQLQRPANVAGGAPADMPQGPLADAPAVLAPGADERATPRDDRNPPRDPGLRPGREDEGRSAPRDALPAQRDRDPGVSQPRRGAGEQVRRTVKRTREGSRHGVNPIE</sequence>
<accession>F5Y2C3</accession>
<dbReference type="HOGENOM" id="CLU_1502293_0_0_4"/>
<protein>
    <submittedName>
        <fullName evidence="3">Uncharacterized protein</fullName>
    </submittedName>
</protein>
<dbReference type="Proteomes" id="UP000008385">
    <property type="component" value="Chromosome"/>
</dbReference>